<feature type="compositionally biased region" description="Basic residues" evidence="2">
    <location>
        <begin position="223"/>
        <end position="232"/>
    </location>
</feature>
<dbReference type="Gene3D" id="1.10.260.40">
    <property type="entry name" value="lambda repressor-like DNA-binding domains"/>
    <property type="match status" value="1"/>
</dbReference>
<dbReference type="InterPro" id="IPR011051">
    <property type="entry name" value="RmlC_Cupin_sf"/>
</dbReference>
<evidence type="ECO:0000313" key="4">
    <source>
        <dbReference type="EMBL" id="PSJ38554.1"/>
    </source>
</evidence>
<organism evidence="4 5">
    <name type="scientific">Allosphingosinicella deserti</name>
    <dbReference type="NCBI Taxonomy" id="2116704"/>
    <lineage>
        <taxon>Bacteria</taxon>
        <taxon>Pseudomonadati</taxon>
        <taxon>Pseudomonadota</taxon>
        <taxon>Alphaproteobacteria</taxon>
        <taxon>Sphingomonadales</taxon>
        <taxon>Sphingomonadaceae</taxon>
        <taxon>Allosphingosinicella</taxon>
    </lineage>
</organism>
<keyword evidence="1" id="KW-0238">DNA-binding</keyword>
<dbReference type="InterPro" id="IPR010982">
    <property type="entry name" value="Lambda_DNA-bd_dom_sf"/>
</dbReference>
<dbReference type="AlphaFoldDB" id="A0A2P7QKR7"/>
<proteinExistence type="predicted"/>
<dbReference type="InterPro" id="IPR013096">
    <property type="entry name" value="Cupin_2"/>
</dbReference>
<feature type="domain" description="HTH cro/C1-type" evidence="3">
    <location>
        <begin position="13"/>
        <end position="67"/>
    </location>
</feature>
<comment type="caution">
    <text evidence="4">The sequence shown here is derived from an EMBL/GenBank/DDBJ whole genome shotgun (WGS) entry which is preliminary data.</text>
</comment>
<dbReference type="SUPFAM" id="SSF51182">
    <property type="entry name" value="RmlC-like cupins"/>
    <property type="match status" value="1"/>
</dbReference>
<dbReference type="GO" id="GO:0003677">
    <property type="term" value="F:DNA binding"/>
    <property type="evidence" value="ECO:0007669"/>
    <property type="project" value="UniProtKB-KW"/>
</dbReference>
<dbReference type="InterPro" id="IPR014710">
    <property type="entry name" value="RmlC-like_jellyroll"/>
</dbReference>
<dbReference type="OrthoDB" id="9805356at2"/>
<dbReference type="Pfam" id="PF07883">
    <property type="entry name" value="Cupin_2"/>
    <property type="match status" value="1"/>
</dbReference>
<dbReference type="Proteomes" id="UP000241167">
    <property type="component" value="Unassembled WGS sequence"/>
</dbReference>
<gene>
    <name evidence="4" type="ORF">C7I55_19220</name>
</gene>
<evidence type="ECO:0000259" key="3">
    <source>
        <dbReference type="PROSITE" id="PS50943"/>
    </source>
</evidence>
<dbReference type="SMART" id="SM00530">
    <property type="entry name" value="HTH_XRE"/>
    <property type="match status" value="1"/>
</dbReference>
<feature type="region of interest" description="Disordered" evidence="2">
    <location>
        <begin position="208"/>
        <end position="232"/>
    </location>
</feature>
<dbReference type="CDD" id="cd00093">
    <property type="entry name" value="HTH_XRE"/>
    <property type="match status" value="1"/>
</dbReference>
<name>A0A2P7QKR7_9SPHN</name>
<evidence type="ECO:0000313" key="5">
    <source>
        <dbReference type="Proteomes" id="UP000241167"/>
    </source>
</evidence>
<dbReference type="GO" id="GO:0003700">
    <property type="term" value="F:DNA-binding transcription factor activity"/>
    <property type="evidence" value="ECO:0007669"/>
    <property type="project" value="TreeGrafter"/>
</dbReference>
<dbReference type="InterPro" id="IPR001387">
    <property type="entry name" value="Cro/C1-type_HTH"/>
</dbReference>
<dbReference type="GO" id="GO:0005829">
    <property type="term" value="C:cytosol"/>
    <property type="evidence" value="ECO:0007669"/>
    <property type="project" value="TreeGrafter"/>
</dbReference>
<dbReference type="PROSITE" id="PS50943">
    <property type="entry name" value="HTH_CROC1"/>
    <property type="match status" value="1"/>
</dbReference>
<dbReference type="SUPFAM" id="SSF47413">
    <property type="entry name" value="lambda repressor-like DNA-binding domains"/>
    <property type="match status" value="1"/>
</dbReference>
<dbReference type="EMBL" id="PXYI01000006">
    <property type="protein sequence ID" value="PSJ38554.1"/>
    <property type="molecule type" value="Genomic_DNA"/>
</dbReference>
<evidence type="ECO:0000256" key="1">
    <source>
        <dbReference type="ARBA" id="ARBA00023125"/>
    </source>
</evidence>
<accession>A0A2P7QKR7</accession>
<dbReference type="InterPro" id="IPR050807">
    <property type="entry name" value="TransReg_Diox_bact_type"/>
</dbReference>
<dbReference type="CDD" id="cd02209">
    <property type="entry name" value="cupin_XRE_C"/>
    <property type="match status" value="1"/>
</dbReference>
<sequence>MAQPEQPTLGKVLKGLRARHDWTLREMSERSGIPVSTLSKVEHDRLTLTYDKLLQLSQRLGIRISDLFAEPAGQAETPVTARRSIGSMDRAVQVTTPNYDYHYLCPELRRKRMVPIITIIRAKTVEQFGELVRHPGEEYIHVLEGRIEVHTEFYDPVVLAKGESIYIDSNMGHAYIVAEGCDEATVLGVCSSADESLMNSLMSLHAPAASNEDSGEAPARASGGRRKARAAS</sequence>
<protein>
    <submittedName>
        <fullName evidence="4">XRE family transcriptional regulator</fullName>
    </submittedName>
</protein>
<evidence type="ECO:0000256" key="2">
    <source>
        <dbReference type="SAM" id="MobiDB-lite"/>
    </source>
</evidence>
<dbReference type="PANTHER" id="PTHR46797">
    <property type="entry name" value="HTH-TYPE TRANSCRIPTIONAL REGULATOR"/>
    <property type="match status" value="1"/>
</dbReference>
<reference evidence="4 5" key="1">
    <citation type="submission" date="2018-03" db="EMBL/GenBank/DDBJ databases">
        <title>The draft genome of Sphingosinicella sp. GL-C-18.</title>
        <authorList>
            <person name="Liu L."/>
            <person name="Li L."/>
            <person name="Liang L."/>
            <person name="Zhang X."/>
            <person name="Wang T."/>
        </authorList>
    </citation>
    <scope>NUCLEOTIDE SEQUENCE [LARGE SCALE GENOMIC DNA]</scope>
    <source>
        <strain evidence="4 5">GL-C-18</strain>
    </source>
</reference>
<keyword evidence="5" id="KW-1185">Reference proteome</keyword>
<dbReference type="Pfam" id="PF01381">
    <property type="entry name" value="HTH_3"/>
    <property type="match status" value="1"/>
</dbReference>
<dbReference type="PANTHER" id="PTHR46797:SF20">
    <property type="entry name" value="BLR4304 PROTEIN"/>
    <property type="match status" value="1"/>
</dbReference>
<dbReference type="Gene3D" id="2.60.120.10">
    <property type="entry name" value="Jelly Rolls"/>
    <property type="match status" value="1"/>
</dbReference>
<dbReference type="RefSeq" id="WP_106514622.1">
    <property type="nucleotide sequence ID" value="NZ_PXYI01000006.1"/>
</dbReference>